<dbReference type="EC" id="2.1.1.130" evidence="1"/>
<dbReference type="GO" id="GO:0032259">
    <property type="term" value="P:methylation"/>
    <property type="evidence" value="ECO:0007669"/>
    <property type="project" value="UniProtKB-KW"/>
</dbReference>
<protein>
    <submittedName>
        <fullName evidence="1">Precorrin-2 C(20)-methyltransferase</fullName>
        <ecNumber evidence="1">2.1.1.130</ecNumber>
    </submittedName>
</protein>
<evidence type="ECO:0000313" key="1">
    <source>
        <dbReference type="EMBL" id="PIM96596.1"/>
    </source>
</evidence>
<organism evidence="1 2">
    <name type="scientific">Candidatus Hodgkinia cicadicola</name>
    <dbReference type="NCBI Taxonomy" id="573658"/>
    <lineage>
        <taxon>Bacteria</taxon>
        <taxon>Pseudomonadati</taxon>
        <taxon>Pseudomonadota</taxon>
        <taxon>Alphaproteobacteria</taxon>
        <taxon>Hyphomicrobiales</taxon>
        <taxon>Candidatus Hodgkinia</taxon>
    </lineage>
</organism>
<name>A0ABX4MHV6_9HYPH</name>
<comment type="caution">
    <text evidence="1">The sequence shown here is derived from an EMBL/GenBank/DDBJ whole genome shotgun (WGS) entry which is preliminary data.</text>
</comment>
<gene>
    <name evidence="1" type="primary">cobI</name>
    <name evidence="1" type="ORF">alecur_18</name>
</gene>
<keyword evidence="1" id="KW-0808">Transferase</keyword>
<dbReference type="GO" id="GO:0030788">
    <property type="term" value="F:precorrin-2 C20-methyltransferase activity"/>
    <property type="evidence" value="ECO:0007669"/>
    <property type="project" value="UniProtKB-EC"/>
</dbReference>
<dbReference type="Proteomes" id="UP000229529">
    <property type="component" value="Unassembled WGS sequence"/>
</dbReference>
<keyword evidence="2" id="KW-1185">Reference proteome</keyword>
<keyword evidence="1" id="KW-0489">Methyltransferase</keyword>
<accession>A0ABX4MHV6</accession>
<dbReference type="EMBL" id="NXGS01000006">
    <property type="protein sequence ID" value="PIM96596.1"/>
    <property type="molecule type" value="Genomic_DNA"/>
</dbReference>
<evidence type="ECO:0000313" key="2">
    <source>
        <dbReference type="Proteomes" id="UP000229529"/>
    </source>
</evidence>
<sequence>MIYTNNHSLARSMIKLPNNKRIEMPIYSCFGWNDITENWKVCICYLLNLGYNINFISVGDPRLFCSVMQIFQDLMYYYPFTSSMAMPSTSVMANNYSVCLTSSNAQQLNLDLLFGFLNNPILLLLKLNIKFLSLIEIALIKLYKTGFKVQFINTSSERVLNSKRISGYFTMMVLLKY</sequence>
<reference evidence="1" key="1">
    <citation type="submission" date="2017-09" db="EMBL/GenBank/DDBJ databases">
        <authorList>
            <person name="Campbell M.A."/>
            <person name="Lukasik P."/>
            <person name="Simon C."/>
            <person name="McCutcheon J.P."/>
        </authorList>
    </citation>
    <scope>NUCLEOTIDE SEQUENCE [LARGE SCALE GENOMIC DNA]</scope>
    <source>
        <strain evidence="1">ALECUR</strain>
    </source>
</reference>
<proteinExistence type="predicted"/>